<dbReference type="Pfam" id="PF02900">
    <property type="entry name" value="LigB"/>
    <property type="match status" value="1"/>
</dbReference>
<evidence type="ECO:0000256" key="1">
    <source>
        <dbReference type="ARBA" id="ARBA00001947"/>
    </source>
</evidence>
<keyword evidence="8" id="KW-1185">Reference proteome</keyword>
<sequence>MSTNPDTAPSLFISHGAPTFADQPGELGYRLGQLGQMLGSARAIVAVSPHWETNGLRVSSHPSPETIHDFYGFPKELYAIQYPAHGSPEVAKLVVDTLASNGLDAGLDPDRGMDHGVWVPLRYLRPLADIPVICVSLPINSTPDQAWHLGQTLAVLRQYGCLVLGTGSLTHNLAEFRGSNTDQVSPYVHEFANWIEDRIKDGDYDSLLHYRELAPHGQRAHPTEEHLLPLFFALGATSKADRFEVISREVRYGMLSMASYCWQ</sequence>
<dbReference type="InterPro" id="IPR004183">
    <property type="entry name" value="Xdiol_dOase_suB"/>
</dbReference>
<dbReference type="Proteomes" id="UP000831607">
    <property type="component" value="Chromosome"/>
</dbReference>
<proteinExistence type="inferred from homology"/>
<keyword evidence="3" id="KW-0479">Metal-binding</keyword>
<dbReference type="InterPro" id="IPR014436">
    <property type="entry name" value="Extradiol_dOase_DODA"/>
</dbReference>
<dbReference type="CDD" id="cd07363">
    <property type="entry name" value="45_DOPA_Dioxygenase"/>
    <property type="match status" value="1"/>
</dbReference>
<comment type="cofactor">
    <cofactor evidence="1">
        <name>Zn(2+)</name>
        <dbReference type="ChEBI" id="CHEBI:29105"/>
    </cofactor>
</comment>
<evidence type="ECO:0000259" key="6">
    <source>
        <dbReference type="Pfam" id="PF02900"/>
    </source>
</evidence>
<dbReference type="PANTHER" id="PTHR30096:SF0">
    <property type="entry name" value="4,5-DOPA DIOXYGENASE EXTRADIOL-LIKE PROTEIN"/>
    <property type="match status" value="1"/>
</dbReference>
<evidence type="ECO:0000313" key="8">
    <source>
        <dbReference type="Proteomes" id="UP000831607"/>
    </source>
</evidence>
<dbReference type="Gene3D" id="3.40.830.10">
    <property type="entry name" value="LigB-like"/>
    <property type="match status" value="1"/>
</dbReference>
<reference evidence="7 8" key="1">
    <citation type="submission" date="2020-11" db="EMBL/GenBank/DDBJ databases">
        <title>Algicoccus daihaiensis sp.nov., isolated from Daihai Lake in Inner Mongolia.</title>
        <authorList>
            <person name="Kai J."/>
        </authorList>
    </citation>
    <scope>NUCLEOTIDE SEQUENCE [LARGE SCALE GENOMIC DNA]</scope>
    <source>
        <strain evidence="8">f23</strain>
    </source>
</reference>
<protein>
    <submittedName>
        <fullName evidence="7">Dioxygenase</fullName>
    </submittedName>
</protein>
<evidence type="ECO:0000256" key="3">
    <source>
        <dbReference type="ARBA" id="ARBA00022723"/>
    </source>
</evidence>
<dbReference type="PIRSF" id="PIRSF006157">
    <property type="entry name" value="Doxgns_DODA"/>
    <property type="match status" value="1"/>
</dbReference>
<dbReference type="GO" id="GO:0051213">
    <property type="term" value="F:dioxygenase activity"/>
    <property type="evidence" value="ECO:0007669"/>
    <property type="project" value="UniProtKB-KW"/>
</dbReference>
<gene>
    <name evidence="7" type="ORF">DHf2319_12715</name>
</gene>
<evidence type="ECO:0000256" key="5">
    <source>
        <dbReference type="ARBA" id="ARBA00023002"/>
    </source>
</evidence>
<name>A0ABY4AJB1_9BURK</name>
<keyword evidence="7" id="KW-0223">Dioxygenase</keyword>
<comment type="similarity">
    <text evidence="2">Belongs to the DODA-type extradiol aromatic ring-opening dioxygenase family.</text>
</comment>
<feature type="domain" description="Extradiol ring-cleavage dioxygenase class III enzyme subunit B" evidence="6">
    <location>
        <begin position="41"/>
        <end position="260"/>
    </location>
</feature>
<accession>A0ABY4AJB1</accession>
<evidence type="ECO:0000256" key="4">
    <source>
        <dbReference type="ARBA" id="ARBA00022833"/>
    </source>
</evidence>
<dbReference type="EMBL" id="CP063982">
    <property type="protein sequence ID" value="UOD50274.1"/>
    <property type="molecule type" value="Genomic_DNA"/>
</dbReference>
<dbReference type="PANTHER" id="PTHR30096">
    <property type="entry name" value="4,5-DOPA DIOXYGENASE EXTRADIOL-LIKE PROTEIN"/>
    <property type="match status" value="1"/>
</dbReference>
<organism evidence="7 8">
    <name type="scientific">Orrella daihaiensis</name>
    <dbReference type="NCBI Taxonomy" id="2782176"/>
    <lineage>
        <taxon>Bacteria</taxon>
        <taxon>Pseudomonadati</taxon>
        <taxon>Pseudomonadota</taxon>
        <taxon>Betaproteobacteria</taxon>
        <taxon>Burkholderiales</taxon>
        <taxon>Alcaligenaceae</taxon>
        <taxon>Orrella</taxon>
    </lineage>
</organism>
<keyword evidence="4" id="KW-0862">Zinc</keyword>
<keyword evidence="5" id="KW-0560">Oxidoreductase</keyword>
<evidence type="ECO:0000256" key="2">
    <source>
        <dbReference type="ARBA" id="ARBA00007581"/>
    </source>
</evidence>
<evidence type="ECO:0000313" key="7">
    <source>
        <dbReference type="EMBL" id="UOD50274.1"/>
    </source>
</evidence>
<dbReference type="RefSeq" id="WP_243478676.1">
    <property type="nucleotide sequence ID" value="NZ_CP063982.1"/>
</dbReference>
<dbReference type="SUPFAM" id="SSF53213">
    <property type="entry name" value="LigB-like"/>
    <property type="match status" value="1"/>
</dbReference>